<keyword evidence="1" id="KW-0812">Transmembrane</keyword>
<dbReference type="GO" id="GO:0016020">
    <property type="term" value="C:membrane"/>
    <property type="evidence" value="ECO:0007669"/>
    <property type="project" value="InterPro"/>
</dbReference>
<dbReference type="Pfam" id="PF00892">
    <property type="entry name" value="EamA"/>
    <property type="match status" value="2"/>
</dbReference>
<protein>
    <submittedName>
        <fullName evidence="3">EamA family transporter</fullName>
    </submittedName>
</protein>
<evidence type="ECO:0000259" key="2">
    <source>
        <dbReference type="Pfam" id="PF00892"/>
    </source>
</evidence>
<accession>A0A2U8E2C3</accession>
<evidence type="ECO:0000256" key="1">
    <source>
        <dbReference type="SAM" id="Phobius"/>
    </source>
</evidence>
<dbReference type="OrthoDB" id="9814731at2"/>
<feature type="transmembrane region" description="Helical" evidence="1">
    <location>
        <begin position="98"/>
        <end position="120"/>
    </location>
</feature>
<dbReference type="SUPFAM" id="SSF103481">
    <property type="entry name" value="Multidrug resistance efflux transporter EmrE"/>
    <property type="match status" value="2"/>
</dbReference>
<dbReference type="EMBL" id="CP023004">
    <property type="protein sequence ID" value="AWI09028.1"/>
    <property type="molecule type" value="Genomic_DNA"/>
</dbReference>
<evidence type="ECO:0000313" key="3">
    <source>
        <dbReference type="EMBL" id="AWI09028.1"/>
    </source>
</evidence>
<feature type="transmembrane region" description="Helical" evidence="1">
    <location>
        <begin position="71"/>
        <end position="92"/>
    </location>
</feature>
<dbReference type="AlphaFoldDB" id="A0A2U8E2C3"/>
<keyword evidence="4" id="KW-1185">Reference proteome</keyword>
<gene>
    <name evidence="3" type="ORF">CKA38_07045</name>
</gene>
<dbReference type="InterPro" id="IPR000620">
    <property type="entry name" value="EamA_dom"/>
</dbReference>
<dbReference type="KEGG" id="elut:CKA38_07045"/>
<feature type="transmembrane region" description="Helical" evidence="1">
    <location>
        <begin position="268"/>
        <end position="288"/>
    </location>
</feature>
<keyword evidence="1" id="KW-0472">Membrane</keyword>
<feature type="domain" description="EamA" evidence="2">
    <location>
        <begin position="153"/>
        <end position="281"/>
    </location>
</feature>
<name>A0A2U8E2C3_9BACT</name>
<evidence type="ECO:0000313" key="4">
    <source>
        <dbReference type="Proteomes" id="UP000244896"/>
    </source>
</evidence>
<feature type="transmembrane region" description="Helical" evidence="1">
    <location>
        <begin position="210"/>
        <end position="230"/>
    </location>
</feature>
<dbReference type="PANTHER" id="PTHR22911">
    <property type="entry name" value="ACYL-MALONYL CONDENSING ENZYME-RELATED"/>
    <property type="match status" value="1"/>
</dbReference>
<feature type="transmembrane region" description="Helical" evidence="1">
    <location>
        <begin position="183"/>
        <end position="204"/>
    </location>
</feature>
<feature type="transmembrane region" description="Helical" evidence="1">
    <location>
        <begin position="46"/>
        <end position="64"/>
    </location>
</feature>
<keyword evidence="1" id="KW-1133">Transmembrane helix</keyword>
<feature type="transmembrane region" description="Helical" evidence="1">
    <location>
        <begin position="242"/>
        <end position="262"/>
    </location>
</feature>
<proteinExistence type="predicted"/>
<organism evidence="3 4">
    <name type="scientific">Ereboglobus luteus</name>
    <dbReference type="NCBI Taxonomy" id="1796921"/>
    <lineage>
        <taxon>Bacteria</taxon>
        <taxon>Pseudomonadati</taxon>
        <taxon>Verrucomicrobiota</taxon>
        <taxon>Opitutia</taxon>
        <taxon>Opitutales</taxon>
        <taxon>Opitutaceae</taxon>
        <taxon>Ereboglobus</taxon>
    </lineage>
</organism>
<feature type="transmembrane region" description="Helical" evidence="1">
    <location>
        <begin position="127"/>
        <end position="145"/>
    </location>
</feature>
<sequence length="302" mass="32017">MKPPVTTSDSPSADALHKRAIALLFATALFWSLGGVLIKLVPWSPLAISSARGFIAAAVLALVIRPRRLSFSWASLATALSYAGCTITFVAATKLTTAANAILLQHTCPVWVALLGWWLLRERATRADWIAIVATLAGITLFFADKFRADLFLGNIVAIISGVFFGLTAIFMRRQKDSSPADALILGNLISGFVGLPALIHAPFGGTSATGWGALIALGTVQLALAYFLYARAIRHVTALEAVLIPVIEPILNPVWVMLAIGEVPAPWAIVGGVIVLGASVFRAWVAIRKSSPSPRTKAQGT</sequence>
<dbReference type="RefSeq" id="WP_108824841.1">
    <property type="nucleotide sequence ID" value="NZ_CP023004.1"/>
</dbReference>
<dbReference type="Proteomes" id="UP000244896">
    <property type="component" value="Chromosome"/>
</dbReference>
<feature type="transmembrane region" description="Helical" evidence="1">
    <location>
        <begin position="151"/>
        <end position="171"/>
    </location>
</feature>
<dbReference type="InterPro" id="IPR037185">
    <property type="entry name" value="EmrE-like"/>
</dbReference>
<reference evidence="3 4" key="1">
    <citation type="journal article" date="2018" name="Syst. Appl. Microbiol.">
        <title>Ereboglobus luteus gen. nov. sp. nov. from cockroach guts, and new insights into the oxygen relationship of the genera Opitutus and Didymococcus (Verrucomicrobia: Opitutaceae).</title>
        <authorList>
            <person name="Tegtmeier D."/>
            <person name="Belitz A."/>
            <person name="Radek R."/>
            <person name="Heimerl T."/>
            <person name="Brune A."/>
        </authorList>
    </citation>
    <scope>NUCLEOTIDE SEQUENCE [LARGE SCALE GENOMIC DNA]</scope>
    <source>
        <strain evidence="3 4">Ho45</strain>
    </source>
</reference>
<feature type="domain" description="EamA" evidence="2">
    <location>
        <begin position="20"/>
        <end position="143"/>
    </location>
</feature>
<dbReference type="PANTHER" id="PTHR22911:SF79">
    <property type="entry name" value="MOBA-LIKE NTP TRANSFERASE DOMAIN-CONTAINING PROTEIN"/>
    <property type="match status" value="1"/>
</dbReference>
<feature type="transmembrane region" description="Helical" evidence="1">
    <location>
        <begin position="20"/>
        <end position="40"/>
    </location>
</feature>